<dbReference type="Proteomes" id="UP000255248">
    <property type="component" value="Unassembled WGS sequence"/>
</dbReference>
<evidence type="ECO:0000313" key="1">
    <source>
        <dbReference type="EMBL" id="STC91375.1"/>
    </source>
</evidence>
<sequence length="54" mass="6214">MWAFVLNNKVIEVTDIDPAGRFHPSLVWVECPDYVQPGYLYDGNDFTLPINTEL</sequence>
<evidence type="ECO:0000313" key="2">
    <source>
        <dbReference type="Proteomes" id="UP000255248"/>
    </source>
</evidence>
<dbReference type="EMBL" id="UFXZ01000001">
    <property type="protein sequence ID" value="STC91375.1"/>
    <property type="molecule type" value="Genomic_DNA"/>
</dbReference>
<reference evidence="1 2" key="1">
    <citation type="submission" date="2018-06" db="EMBL/GenBank/DDBJ databases">
        <authorList>
            <consortium name="Pathogen Informatics"/>
            <person name="Doyle S."/>
        </authorList>
    </citation>
    <scope>NUCLEOTIDE SEQUENCE [LARGE SCALE GENOMIC DNA]</scope>
    <source>
        <strain evidence="1 2">NCTC12121</strain>
    </source>
</reference>
<protein>
    <submittedName>
        <fullName evidence="1">Uncharacterized protein</fullName>
    </submittedName>
</protein>
<dbReference type="AlphaFoldDB" id="A0A376DL02"/>
<proteinExistence type="predicted"/>
<name>A0A376DL02_9GAMM</name>
<accession>A0A376DL02</accession>
<organism evidence="1 2">
    <name type="scientific">Edwardsiella hoshinae</name>
    <dbReference type="NCBI Taxonomy" id="93378"/>
    <lineage>
        <taxon>Bacteria</taxon>
        <taxon>Pseudomonadati</taxon>
        <taxon>Pseudomonadota</taxon>
        <taxon>Gammaproteobacteria</taxon>
        <taxon>Enterobacterales</taxon>
        <taxon>Hafniaceae</taxon>
        <taxon>Edwardsiella</taxon>
    </lineage>
</organism>
<gene>
    <name evidence="1" type="ORF">NCTC12121_02998</name>
</gene>